<dbReference type="STRING" id="661478.OP10G_4006"/>
<dbReference type="Proteomes" id="UP000027982">
    <property type="component" value="Chromosome"/>
</dbReference>
<name>A0A068NYT3_FIMGI</name>
<gene>
    <name evidence="1" type="ORF">OP10G_4006</name>
</gene>
<dbReference type="OrthoDB" id="7278738at2"/>
<evidence type="ECO:0000313" key="2">
    <source>
        <dbReference type="Proteomes" id="UP000027982"/>
    </source>
</evidence>
<proteinExistence type="predicted"/>
<sequence length="130" mass="14006">MPEEHDLVSMGVAAALARELASDAKEFVPGLCRVLQQGLPESTEVILSGGFLSRKTVSGVRVSLGDFQYEIDSGAKGQIRATRTHVVRGISLKSEPLDIETWIEEVGAAIEERMRSNARTKAALSGLLNL</sequence>
<accession>A0A068NYT3</accession>
<evidence type="ECO:0000313" key="1">
    <source>
        <dbReference type="EMBL" id="AIE87374.1"/>
    </source>
</evidence>
<reference evidence="1 2" key="1">
    <citation type="journal article" date="2014" name="PLoS ONE">
        <title>The first complete genome sequence of the class fimbriimonadia in the phylum armatimonadetes.</title>
        <authorList>
            <person name="Hu Z.Y."/>
            <person name="Wang Y.Z."/>
            <person name="Im W.T."/>
            <person name="Wang S.Y."/>
            <person name="Zhao G.P."/>
            <person name="Zheng H.J."/>
            <person name="Quan Z.X."/>
        </authorList>
    </citation>
    <scope>NUCLEOTIDE SEQUENCE [LARGE SCALE GENOMIC DNA]</scope>
    <source>
        <strain evidence="1">Gsoil 348</strain>
    </source>
</reference>
<dbReference type="HOGENOM" id="CLU_157870_0_0_0"/>
<keyword evidence="2" id="KW-1185">Reference proteome</keyword>
<organism evidence="1 2">
    <name type="scientific">Fimbriimonas ginsengisoli Gsoil 348</name>
    <dbReference type="NCBI Taxonomy" id="661478"/>
    <lineage>
        <taxon>Bacteria</taxon>
        <taxon>Bacillati</taxon>
        <taxon>Armatimonadota</taxon>
        <taxon>Fimbriimonadia</taxon>
        <taxon>Fimbriimonadales</taxon>
        <taxon>Fimbriimonadaceae</taxon>
        <taxon>Fimbriimonas</taxon>
    </lineage>
</organism>
<dbReference type="EMBL" id="CP007139">
    <property type="protein sequence ID" value="AIE87374.1"/>
    <property type="molecule type" value="Genomic_DNA"/>
</dbReference>
<dbReference type="KEGG" id="fgi:OP10G_4006"/>
<protein>
    <submittedName>
        <fullName evidence="1">Uncharacterized protein</fullName>
    </submittedName>
</protein>
<dbReference type="RefSeq" id="WP_144241264.1">
    <property type="nucleotide sequence ID" value="NZ_CP007139.1"/>
</dbReference>
<dbReference type="AlphaFoldDB" id="A0A068NYT3"/>